<evidence type="ECO:0000256" key="7">
    <source>
        <dbReference type="ARBA" id="ARBA00022989"/>
    </source>
</evidence>
<feature type="transmembrane region" description="Helical" evidence="10">
    <location>
        <begin position="606"/>
        <end position="627"/>
    </location>
</feature>
<evidence type="ECO:0000256" key="11">
    <source>
        <dbReference type="SAM" id="SignalP"/>
    </source>
</evidence>
<keyword evidence="8 10" id="KW-0472">Membrane</keyword>
<dbReference type="Gene3D" id="3.40.630.10">
    <property type="entry name" value="Zn peptidases"/>
    <property type="match status" value="1"/>
</dbReference>
<dbReference type="SUPFAM" id="SSF53187">
    <property type="entry name" value="Zn-dependent exopeptidases"/>
    <property type="match status" value="1"/>
</dbReference>
<evidence type="ECO:0000256" key="6">
    <source>
        <dbReference type="ARBA" id="ARBA00022976"/>
    </source>
</evidence>
<dbReference type="InterPro" id="IPR041084">
    <property type="entry name" value="Ncstrn_small"/>
</dbReference>
<keyword evidence="9" id="KW-0325">Glycoprotein</keyword>
<evidence type="ECO:0000256" key="8">
    <source>
        <dbReference type="ARBA" id="ARBA00023136"/>
    </source>
</evidence>
<feature type="domain" description="Nicastrin small lobe" evidence="12">
    <location>
        <begin position="37"/>
        <end position="202"/>
    </location>
</feature>
<dbReference type="GO" id="GO:0005886">
    <property type="term" value="C:plasma membrane"/>
    <property type="evidence" value="ECO:0007669"/>
    <property type="project" value="UniProtKB-ARBA"/>
</dbReference>
<evidence type="ECO:0000256" key="2">
    <source>
        <dbReference type="ARBA" id="ARBA00007717"/>
    </source>
</evidence>
<evidence type="ECO:0000256" key="4">
    <source>
        <dbReference type="ARBA" id="ARBA00022692"/>
    </source>
</evidence>
<accession>A0ABD2CT22</accession>
<dbReference type="InterPro" id="IPR008710">
    <property type="entry name" value="Nicastrin"/>
</dbReference>
<organism evidence="13 14">
    <name type="scientific">Vespula maculifrons</name>
    <name type="common">Eastern yellow jacket</name>
    <name type="synonym">Wasp</name>
    <dbReference type="NCBI Taxonomy" id="7453"/>
    <lineage>
        <taxon>Eukaryota</taxon>
        <taxon>Metazoa</taxon>
        <taxon>Ecdysozoa</taxon>
        <taxon>Arthropoda</taxon>
        <taxon>Hexapoda</taxon>
        <taxon>Insecta</taxon>
        <taxon>Pterygota</taxon>
        <taxon>Neoptera</taxon>
        <taxon>Endopterygota</taxon>
        <taxon>Hymenoptera</taxon>
        <taxon>Apocrita</taxon>
        <taxon>Aculeata</taxon>
        <taxon>Vespoidea</taxon>
        <taxon>Vespidae</taxon>
        <taxon>Vespinae</taxon>
        <taxon>Vespula</taxon>
    </lineage>
</organism>
<evidence type="ECO:0000313" key="14">
    <source>
        <dbReference type="Proteomes" id="UP001607303"/>
    </source>
</evidence>
<name>A0ABD2CT22_VESMC</name>
<sequence length="641" mass="72572">MARSVTWKYLLILVMIHFVTAERIKDMIYTELDALASCFRRHNGTHQFGCTSSRSGSVGAIHLVEHENDIRWLETNATAGPYIAVLTFFMFTKDNLIRLKNSNNINGILLIRNVSEKYPDFYSPEDTCPNRYSSYKKCNETNPWNPYGSSILMEDWPFPMFYMENKTLVKAVKSCFWTYNAYDLENQSKRSLCALEMTSFMFSAVNSESCIKRSNFYLNINPTMFCDTLGDRNIHWPLAPLKKDSNSVIMVTARLDAFSLFDGFSPGAQNIVTGLVTLITTATYLNHLNPTVNKTNVVFSLLNGEVFDYIGSSRLVYDLKTGNFDALGGVNLKFDEIVKVIELGQLSEGNLYMHINNNDNDQIIRQLTKDLPAKVLNDSVPPTSVQSFLKTNPNLTTVVIANHPKQFINKYYNSVLDIADSFKSNRYMNNLVLNLTKVAVTLAEVLYYNVTGHDASRTENLTWVEDLISEMLSCYLESANCNLFYASNSPGIRLPNIILPLYVGIDRLPNTITILTARLFSFLTGENILDINESECYARNLEWINGYDLTGVCLNSTVNYSIAASPAFIINNYDMKSGIYPTWTESIWQTINLRMFLKASAATERLSMILGSIVTSVSFLLVWFINVKADILFNSRQTADC</sequence>
<keyword evidence="14" id="KW-1185">Reference proteome</keyword>
<keyword evidence="6" id="KW-0914">Notch signaling pathway</keyword>
<reference evidence="13 14" key="1">
    <citation type="journal article" date="2024" name="Ann. Entomol. Soc. Am.">
        <title>Genomic analyses of the southern and eastern yellowjacket wasps (Hymenoptera: Vespidae) reveal evolutionary signatures of social life.</title>
        <authorList>
            <person name="Catto M.A."/>
            <person name="Caine P.B."/>
            <person name="Orr S.E."/>
            <person name="Hunt B.G."/>
            <person name="Goodisman M.A.D."/>
        </authorList>
    </citation>
    <scope>NUCLEOTIDE SEQUENCE [LARGE SCALE GENOMIC DNA]</scope>
    <source>
        <strain evidence="13">232</strain>
        <tissue evidence="13">Head and thorax</tissue>
    </source>
</reference>
<feature type="chain" id="PRO_5044744351" description="Nicastrin" evidence="11">
    <location>
        <begin position="22"/>
        <end position="641"/>
    </location>
</feature>
<dbReference type="AlphaFoldDB" id="A0ABD2CT22"/>
<comment type="subcellular location">
    <subcellularLocation>
        <location evidence="1">Membrane</location>
        <topology evidence="1">Single-pass type I membrane protein</topology>
    </subcellularLocation>
</comment>
<evidence type="ECO:0000256" key="10">
    <source>
        <dbReference type="SAM" id="Phobius"/>
    </source>
</evidence>
<dbReference type="EMBL" id="JAYRBN010000032">
    <property type="protein sequence ID" value="KAL2748269.1"/>
    <property type="molecule type" value="Genomic_DNA"/>
</dbReference>
<keyword evidence="4 10" id="KW-0812">Transmembrane</keyword>
<evidence type="ECO:0000256" key="5">
    <source>
        <dbReference type="ARBA" id="ARBA00022729"/>
    </source>
</evidence>
<evidence type="ECO:0000256" key="3">
    <source>
        <dbReference type="ARBA" id="ARBA00015303"/>
    </source>
</evidence>
<keyword evidence="5 11" id="KW-0732">Signal</keyword>
<protein>
    <recommendedName>
        <fullName evidence="3">Nicastrin</fullName>
    </recommendedName>
</protein>
<evidence type="ECO:0000259" key="12">
    <source>
        <dbReference type="Pfam" id="PF18266"/>
    </source>
</evidence>
<evidence type="ECO:0000256" key="1">
    <source>
        <dbReference type="ARBA" id="ARBA00004479"/>
    </source>
</evidence>
<proteinExistence type="inferred from homology"/>
<comment type="caution">
    <text evidence="13">The sequence shown here is derived from an EMBL/GenBank/DDBJ whole genome shotgun (WGS) entry which is preliminary data.</text>
</comment>
<evidence type="ECO:0000256" key="9">
    <source>
        <dbReference type="ARBA" id="ARBA00023180"/>
    </source>
</evidence>
<dbReference type="Proteomes" id="UP001607303">
    <property type="component" value="Unassembled WGS sequence"/>
</dbReference>
<dbReference type="PANTHER" id="PTHR21092">
    <property type="entry name" value="NICASTRIN"/>
    <property type="match status" value="1"/>
</dbReference>
<dbReference type="GO" id="GO:0007219">
    <property type="term" value="P:Notch signaling pathway"/>
    <property type="evidence" value="ECO:0007669"/>
    <property type="project" value="UniProtKB-KW"/>
</dbReference>
<comment type="similarity">
    <text evidence="2">Belongs to the nicastrin family.</text>
</comment>
<dbReference type="Pfam" id="PF18266">
    <property type="entry name" value="Ncstrn_small"/>
    <property type="match status" value="1"/>
</dbReference>
<dbReference type="Pfam" id="PF05450">
    <property type="entry name" value="Nicastrin"/>
    <property type="match status" value="1"/>
</dbReference>
<evidence type="ECO:0000313" key="13">
    <source>
        <dbReference type="EMBL" id="KAL2748269.1"/>
    </source>
</evidence>
<dbReference type="PANTHER" id="PTHR21092:SF0">
    <property type="entry name" value="NICASTRIN"/>
    <property type="match status" value="1"/>
</dbReference>
<keyword evidence="7 10" id="KW-1133">Transmembrane helix</keyword>
<feature type="signal peptide" evidence="11">
    <location>
        <begin position="1"/>
        <end position="21"/>
    </location>
</feature>
<gene>
    <name evidence="13" type="ORF">V1477_003554</name>
</gene>